<name>A0A835DSC7_9POAL</name>
<organism evidence="1 2">
    <name type="scientific">Digitaria exilis</name>
    <dbReference type="NCBI Taxonomy" id="1010633"/>
    <lineage>
        <taxon>Eukaryota</taxon>
        <taxon>Viridiplantae</taxon>
        <taxon>Streptophyta</taxon>
        <taxon>Embryophyta</taxon>
        <taxon>Tracheophyta</taxon>
        <taxon>Spermatophyta</taxon>
        <taxon>Magnoliopsida</taxon>
        <taxon>Liliopsida</taxon>
        <taxon>Poales</taxon>
        <taxon>Poaceae</taxon>
        <taxon>PACMAD clade</taxon>
        <taxon>Panicoideae</taxon>
        <taxon>Panicodae</taxon>
        <taxon>Paniceae</taxon>
        <taxon>Anthephorinae</taxon>
        <taxon>Digitaria</taxon>
    </lineage>
</organism>
<protein>
    <submittedName>
        <fullName evidence="1">Uncharacterized protein</fullName>
    </submittedName>
</protein>
<evidence type="ECO:0000313" key="1">
    <source>
        <dbReference type="EMBL" id="KAF8642505.1"/>
    </source>
</evidence>
<evidence type="ECO:0000313" key="2">
    <source>
        <dbReference type="Proteomes" id="UP000636709"/>
    </source>
</evidence>
<sequence>MPAWERRAQMWVMNSPPLASCSTCPLTLSDGATYRIISAQNSAITFHRSISSCILSISSFPSFNPLTKIVSL</sequence>
<proteinExistence type="predicted"/>
<keyword evidence="2" id="KW-1185">Reference proteome</keyword>
<comment type="caution">
    <text evidence="1">The sequence shown here is derived from an EMBL/GenBank/DDBJ whole genome shotgun (WGS) entry which is preliminary data.</text>
</comment>
<reference evidence="1" key="1">
    <citation type="submission" date="2020-07" db="EMBL/GenBank/DDBJ databases">
        <title>Genome sequence and genetic diversity analysis of an under-domesticated orphan crop, white fonio (Digitaria exilis).</title>
        <authorList>
            <person name="Bennetzen J.L."/>
            <person name="Chen S."/>
            <person name="Ma X."/>
            <person name="Wang X."/>
            <person name="Yssel A.E.J."/>
            <person name="Chaluvadi S.R."/>
            <person name="Johnson M."/>
            <person name="Gangashetty P."/>
            <person name="Hamidou F."/>
            <person name="Sanogo M.D."/>
            <person name="Zwaenepoel A."/>
            <person name="Wallace J."/>
            <person name="Van De Peer Y."/>
            <person name="Van Deynze A."/>
        </authorList>
    </citation>
    <scope>NUCLEOTIDE SEQUENCE</scope>
    <source>
        <tissue evidence="1">Leaves</tissue>
    </source>
</reference>
<dbReference type="EMBL" id="JACEFO010003289">
    <property type="protein sequence ID" value="KAF8642505.1"/>
    <property type="molecule type" value="Genomic_DNA"/>
</dbReference>
<gene>
    <name evidence="1" type="ORF">HU200_067180</name>
</gene>
<dbReference type="AlphaFoldDB" id="A0A835DSC7"/>
<dbReference type="Proteomes" id="UP000636709">
    <property type="component" value="Unassembled WGS sequence"/>
</dbReference>
<accession>A0A835DSC7</accession>